<gene>
    <name evidence="1" type="ORF">AOQ71_28680</name>
</gene>
<dbReference type="EMBL" id="LJYG01000104">
    <property type="protein sequence ID" value="KRQ05659.1"/>
    <property type="molecule type" value="Genomic_DNA"/>
</dbReference>
<name>A0A0R3D6R4_9BRAD</name>
<evidence type="ECO:0000313" key="1">
    <source>
        <dbReference type="EMBL" id="KRQ05659.1"/>
    </source>
</evidence>
<sequence>MRKRSEPHTFEQRLHEQRLRLEDELAHLPDGGQRDALAARIDQLKTAAEMYDFLKLGEAAAAAR</sequence>
<proteinExistence type="predicted"/>
<comment type="caution">
    <text evidence="1">The sequence shown here is derived from an EMBL/GenBank/DDBJ whole genome shotgun (WGS) entry which is preliminary data.</text>
</comment>
<organism evidence="1 2">
    <name type="scientific">Bradyrhizobium manausense</name>
    <dbReference type="NCBI Taxonomy" id="989370"/>
    <lineage>
        <taxon>Bacteria</taxon>
        <taxon>Pseudomonadati</taxon>
        <taxon>Pseudomonadota</taxon>
        <taxon>Alphaproteobacteria</taxon>
        <taxon>Hyphomicrobiales</taxon>
        <taxon>Nitrobacteraceae</taxon>
        <taxon>Bradyrhizobium</taxon>
    </lineage>
</organism>
<keyword evidence="2" id="KW-1185">Reference proteome</keyword>
<dbReference type="Proteomes" id="UP000051936">
    <property type="component" value="Unassembled WGS sequence"/>
</dbReference>
<reference evidence="1 2" key="1">
    <citation type="submission" date="2015-09" db="EMBL/GenBank/DDBJ databases">
        <title>Draft Genome Sequence of Bradyrhizobium manausense Strain BR 3351T, a Novel Symbiotic Nitrogen-Fixing Alphaproteobacterium Isolated from Brazilian Amazon Rain Forest.</title>
        <authorList>
            <person name="De Araujo J.L."/>
            <person name="Zilli J.E."/>
        </authorList>
    </citation>
    <scope>NUCLEOTIDE SEQUENCE [LARGE SCALE GENOMIC DNA]</scope>
    <source>
        <strain evidence="1 2">BR3351</strain>
    </source>
</reference>
<evidence type="ECO:0000313" key="2">
    <source>
        <dbReference type="Proteomes" id="UP000051936"/>
    </source>
</evidence>
<protein>
    <submittedName>
        <fullName evidence="1">Uncharacterized protein</fullName>
    </submittedName>
</protein>
<accession>A0A0R3D6R4</accession>
<dbReference type="AlphaFoldDB" id="A0A0R3D6R4"/>